<evidence type="ECO:0000313" key="2">
    <source>
        <dbReference type="Proteomes" id="UP000318704"/>
    </source>
</evidence>
<dbReference type="Pfam" id="PF07676">
    <property type="entry name" value="PD40"/>
    <property type="match status" value="2"/>
</dbReference>
<dbReference type="RefSeq" id="WP_144989436.1">
    <property type="nucleotide sequence ID" value="NZ_CP037920.1"/>
</dbReference>
<dbReference type="EMBL" id="CP037920">
    <property type="protein sequence ID" value="QDT99693.1"/>
    <property type="molecule type" value="Genomic_DNA"/>
</dbReference>
<sequence length="810" mass="91826">MTSPQSFLSLLVVSFFGLILQPQFAQSQENAKFQKIETPAIGAINPRLAPDGQSMVFSWKGSLWINPLPDGPLQQLTFDAAYDIEPTWSIDGKQIAYIHSPPFTTGLLKIINVDTKTAVRLPKIVIARGKLYFHPDGSQILGNFYLPSKKMGLSWFHLKTGELSPLHSPPQLIRWLSLSGDGTTIAYATTKDVFGQQTGNNGPQADLWQIPAMGGQPQKIIEFPSRIYDLAWIGKKRELLVVSELGGVHNDLWRVPLDDPHRLMKKLTFGQADEDAPSTDLKGHRVLYTDNHKGLTQLVLRDLESDNQKVVRYIRPTVKKLRLSTIDELTKKPITTRVVIKSDKGQYFTPLDALYRVSIRGFDCFFYCRGECEVDLPSGTYHVTVQRGFEYRPVHQKITIDADETHKSITLKRWINQPAKGWYSGENHIHANYGYGHWYNQPKNVLAQCAGEDLNICNLVVANSDTDAVFDREFFRGRPDRLSTQETILYWNQEFRSTFWGHMTLVNLKQLVEPIFTGFKDTTNPWDVPTNSDIALETHRHHGHSNYTHPFRHLEDPYKGPYSAKGIPVDVALGHIDSLDINSGYPTPLSTWYQFLNCGFQLPASAGTDCFLNRIRSRYPGQDRVYVNIDGPLEYQKWISGLRAGRSFVTNGPMIEFKVNNKLAGAVIKLTQADTIQVNALGTSQFPLEQGELILNGKVISKTKPNAKGQLVFDEPIKVDQSGWIAFRVSGPKHEDHHAHKLYAHSNPVYLQVANQSFDAAVDAEFFLAWIDRLEMELHQRNRIPTHEQHEHVHKQLNAARAVYQKMISN</sequence>
<proteinExistence type="predicted"/>
<protein>
    <submittedName>
        <fullName evidence="1">Translocation protein TolB</fullName>
    </submittedName>
</protein>
<gene>
    <name evidence="1" type="ORF">V144x_52060</name>
</gene>
<dbReference type="KEGG" id="gaw:V144x_52060"/>
<dbReference type="AlphaFoldDB" id="A0A517W363"/>
<name>A0A517W363_9PLAN</name>
<dbReference type="Gene3D" id="2.120.10.30">
    <property type="entry name" value="TolB, C-terminal domain"/>
    <property type="match status" value="2"/>
</dbReference>
<accession>A0A517W363</accession>
<evidence type="ECO:0000313" key="1">
    <source>
        <dbReference type="EMBL" id="QDT99693.1"/>
    </source>
</evidence>
<reference evidence="1 2" key="1">
    <citation type="submission" date="2019-03" db="EMBL/GenBank/DDBJ databases">
        <title>Deep-cultivation of Planctomycetes and their phenomic and genomic characterization uncovers novel biology.</title>
        <authorList>
            <person name="Wiegand S."/>
            <person name="Jogler M."/>
            <person name="Boedeker C."/>
            <person name="Pinto D."/>
            <person name="Vollmers J."/>
            <person name="Rivas-Marin E."/>
            <person name="Kohn T."/>
            <person name="Peeters S.H."/>
            <person name="Heuer A."/>
            <person name="Rast P."/>
            <person name="Oberbeckmann S."/>
            <person name="Bunk B."/>
            <person name="Jeske O."/>
            <person name="Meyerdierks A."/>
            <person name="Storesund J.E."/>
            <person name="Kallscheuer N."/>
            <person name="Luecker S."/>
            <person name="Lage O.M."/>
            <person name="Pohl T."/>
            <person name="Merkel B.J."/>
            <person name="Hornburger P."/>
            <person name="Mueller R.-W."/>
            <person name="Bruemmer F."/>
            <person name="Labrenz M."/>
            <person name="Spormann A.M."/>
            <person name="Op den Camp H."/>
            <person name="Overmann J."/>
            <person name="Amann R."/>
            <person name="Jetten M.S.M."/>
            <person name="Mascher T."/>
            <person name="Medema M.H."/>
            <person name="Devos D.P."/>
            <person name="Kaster A.-K."/>
            <person name="Ovreas L."/>
            <person name="Rohde M."/>
            <person name="Galperin M.Y."/>
            <person name="Jogler C."/>
        </authorList>
    </citation>
    <scope>NUCLEOTIDE SEQUENCE [LARGE SCALE GENOMIC DNA]</scope>
    <source>
        <strain evidence="1 2">V144</strain>
    </source>
</reference>
<dbReference type="InterPro" id="IPR011042">
    <property type="entry name" value="6-blade_b-propeller_TolB-like"/>
</dbReference>
<dbReference type="SUPFAM" id="SSF82171">
    <property type="entry name" value="DPP6 N-terminal domain-like"/>
    <property type="match status" value="1"/>
</dbReference>
<dbReference type="NCBIfam" id="NF038032">
    <property type="entry name" value="CehA_McbA_metalo"/>
    <property type="match status" value="1"/>
</dbReference>
<organism evidence="1 2">
    <name type="scientific">Gimesia aquarii</name>
    <dbReference type="NCBI Taxonomy" id="2527964"/>
    <lineage>
        <taxon>Bacteria</taxon>
        <taxon>Pseudomonadati</taxon>
        <taxon>Planctomycetota</taxon>
        <taxon>Planctomycetia</taxon>
        <taxon>Planctomycetales</taxon>
        <taxon>Planctomycetaceae</taxon>
        <taxon>Gimesia</taxon>
    </lineage>
</organism>
<dbReference type="InterPro" id="IPR011659">
    <property type="entry name" value="WD40"/>
</dbReference>
<dbReference type="Proteomes" id="UP000318704">
    <property type="component" value="Chromosome"/>
</dbReference>